<feature type="transmembrane region" description="Helical" evidence="2">
    <location>
        <begin position="163"/>
        <end position="184"/>
    </location>
</feature>
<dbReference type="EMBL" id="FOWW01000008">
    <property type="protein sequence ID" value="SFQ49084.1"/>
    <property type="molecule type" value="Genomic_DNA"/>
</dbReference>
<keyword evidence="2" id="KW-0812">Transmembrane</keyword>
<protein>
    <recommendedName>
        <fullName evidence="5">DUF998 domain-containing protein</fullName>
    </recommendedName>
</protein>
<organism evidence="3 4">
    <name type="scientific">Amycolatopsis arida</name>
    <dbReference type="NCBI Taxonomy" id="587909"/>
    <lineage>
        <taxon>Bacteria</taxon>
        <taxon>Bacillati</taxon>
        <taxon>Actinomycetota</taxon>
        <taxon>Actinomycetes</taxon>
        <taxon>Pseudonocardiales</taxon>
        <taxon>Pseudonocardiaceae</taxon>
        <taxon>Amycolatopsis</taxon>
    </lineage>
</organism>
<reference evidence="4" key="1">
    <citation type="submission" date="2016-10" db="EMBL/GenBank/DDBJ databases">
        <authorList>
            <person name="Varghese N."/>
            <person name="Submissions S."/>
        </authorList>
    </citation>
    <scope>NUCLEOTIDE SEQUENCE [LARGE SCALE GENOMIC DNA]</scope>
    <source>
        <strain evidence="4">CGMCC 4.5579</strain>
    </source>
</reference>
<keyword evidence="2" id="KW-1133">Transmembrane helix</keyword>
<evidence type="ECO:0000256" key="1">
    <source>
        <dbReference type="SAM" id="MobiDB-lite"/>
    </source>
</evidence>
<dbReference type="Pfam" id="PF06197">
    <property type="entry name" value="DUF998"/>
    <property type="match status" value="1"/>
</dbReference>
<feature type="transmembrane region" description="Helical" evidence="2">
    <location>
        <begin position="22"/>
        <end position="43"/>
    </location>
</feature>
<dbReference type="AlphaFoldDB" id="A0A1I5YY09"/>
<feature type="transmembrane region" description="Helical" evidence="2">
    <location>
        <begin position="196"/>
        <end position="218"/>
    </location>
</feature>
<evidence type="ECO:0000256" key="2">
    <source>
        <dbReference type="SAM" id="Phobius"/>
    </source>
</evidence>
<proteinExistence type="predicted"/>
<dbReference type="OrthoDB" id="3392476at2"/>
<dbReference type="InterPro" id="IPR009339">
    <property type="entry name" value="DUF998"/>
</dbReference>
<evidence type="ECO:0000313" key="4">
    <source>
        <dbReference type="Proteomes" id="UP000198727"/>
    </source>
</evidence>
<feature type="region of interest" description="Disordered" evidence="1">
    <location>
        <begin position="227"/>
        <end position="249"/>
    </location>
</feature>
<name>A0A1I5YY09_9PSEU</name>
<sequence>MTGVTARDTTVGGRAAALLPRLALAGLATGVALMVLLQLLPPTSAISPTRRTISEYGLTSNKWLFDLAVLLVAAGSAVAFAALVRRRLVRPISAATVFGTLWSLGLLAVVAFPKTDWAVGPSVAGSIHRWASVVAFVCLPVAVIAAARAAFAHSPGRRRVVQALGVLSLLWFGLILAAVARWLAGGEPWWRALPLGLVERLMALTEVLAVAALALGLARHGGVPPTAAGDPSGAVTALDYEPGSGSFRR</sequence>
<dbReference type="STRING" id="587909.SAMN05421810_10854"/>
<accession>A0A1I5YY09</accession>
<keyword evidence="2" id="KW-0472">Membrane</keyword>
<evidence type="ECO:0000313" key="3">
    <source>
        <dbReference type="EMBL" id="SFQ49084.1"/>
    </source>
</evidence>
<gene>
    <name evidence="3" type="ORF">SAMN05421810_10854</name>
</gene>
<evidence type="ECO:0008006" key="5">
    <source>
        <dbReference type="Google" id="ProtNLM"/>
    </source>
</evidence>
<feature type="transmembrane region" description="Helical" evidence="2">
    <location>
        <begin position="91"/>
        <end position="110"/>
    </location>
</feature>
<feature type="transmembrane region" description="Helical" evidence="2">
    <location>
        <begin position="63"/>
        <end position="84"/>
    </location>
</feature>
<dbReference type="Proteomes" id="UP000198727">
    <property type="component" value="Unassembled WGS sequence"/>
</dbReference>
<feature type="transmembrane region" description="Helical" evidence="2">
    <location>
        <begin position="130"/>
        <end position="151"/>
    </location>
</feature>
<keyword evidence="4" id="KW-1185">Reference proteome</keyword>